<evidence type="ECO:0000313" key="3">
    <source>
        <dbReference type="Proteomes" id="UP000274033"/>
    </source>
</evidence>
<gene>
    <name evidence="2" type="ORF">EBB45_18180</name>
</gene>
<name>A0A3N9U6V6_9BACI</name>
<reference evidence="2 3" key="1">
    <citation type="journal article" date="2013" name="J. Microbiol.">
        <title>Lysinibacillus chungkukjangi sp. nov., isolated from Chungkukjang, Korean fermented soybean food.</title>
        <authorList>
            <person name="Kim S.J."/>
            <person name="Jang Y.H."/>
            <person name="Hamada M."/>
            <person name="Ahn J.H."/>
            <person name="Weon H.Y."/>
            <person name="Suzuki K."/>
            <person name="Whang K.S."/>
            <person name="Kwon S.W."/>
        </authorList>
    </citation>
    <scope>NUCLEOTIDE SEQUENCE [LARGE SCALE GENOMIC DNA]</scope>
    <source>
        <strain evidence="2 3">MCCC 1A12701</strain>
    </source>
</reference>
<protein>
    <submittedName>
        <fullName evidence="2">Recombinase family protein</fullName>
    </submittedName>
</protein>
<sequence>MRRCRGLIVYIITPTFPKRNVFRNFDRRENMIYGYVRPLYNDADCKEQLKKIHCSDITIFREAHGSPKKRIELEKMLMAIQSGDTVIVEKMFVLADTSRHLMELLKLCEKDGVTIRFINEGINSNELLSISLRDMVDIFIHFQSDIVKQSTTLGIVHAKEQGKSIGRPKKSDDNVKKAITMYHSGKYTLLDIKNETGISKSTLYRYLETTEEEK</sequence>
<evidence type="ECO:0000259" key="1">
    <source>
        <dbReference type="PROSITE" id="PS51736"/>
    </source>
</evidence>
<organism evidence="2 3">
    <name type="scientific">Lysinibacillus composti</name>
    <dbReference type="NCBI Taxonomy" id="720633"/>
    <lineage>
        <taxon>Bacteria</taxon>
        <taxon>Bacillati</taxon>
        <taxon>Bacillota</taxon>
        <taxon>Bacilli</taxon>
        <taxon>Bacillales</taxon>
        <taxon>Bacillaceae</taxon>
        <taxon>Lysinibacillus</taxon>
    </lineage>
</organism>
<dbReference type="PROSITE" id="PS51736">
    <property type="entry name" value="RECOMBINASES_3"/>
    <property type="match status" value="1"/>
</dbReference>
<dbReference type="AlphaFoldDB" id="A0A3N9U6V6"/>
<feature type="domain" description="Resolvase/invertase-type recombinase catalytic" evidence="1">
    <location>
        <begin position="31"/>
        <end position="162"/>
    </location>
</feature>
<dbReference type="Proteomes" id="UP000274033">
    <property type="component" value="Unassembled WGS sequence"/>
</dbReference>
<dbReference type="Pfam" id="PF00239">
    <property type="entry name" value="Resolvase"/>
    <property type="match status" value="1"/>
</dbReference>
<dbReference type="SMART" id="SM00857">
    <property type="entry name" value="Resolvase"/>
    <property type="match status" value="1"/>
</dbReference>
<dbReference type="Gene3D" id="3.40.50.1390">
    <property type="entry name" value="Resolvase, N-terminal catalytic domain"/>
    <property type="match status" value="1"/>
</dbReference>
<dbReference type="Gene3D" id="1.10.10.60">
    <property type="entry name" value="Homeodomain-like"/>
    <property type="match status" value="1"/>
</dbReference>
<dbReference type="InterPro" id="IPR006120">
    <property type="entry name" value="Resolvase_HTH_dom"/>
</dbReference>
<dbReference type="GO" id="GO:0003677">
    <property type="term" value="F:DNA binding"/>
    <property type="evidence" value="ECO:0007669"/>
    <property type="project" value="InterPro"/>
</dbReference>
<accession>A0A3N9U6V6</accession>
<evidence type="ECO:0000313" key="2">
    <source>
        <dbReference type="EMBL" id="RQW72348.1"/>
    </source>
</evidence>
<dbReference type="InterPro" id="IPR006119">
    <property type="entry name" value="Resolv_N"/>
</dbReference>
<dbReference type="EMBL" id="RRCT01000027">
    <property type="protein sequence ID" value="RQW72348.1"/>
    <property type="molecule type" value="Genomic_DNA"/>
</dbReference>
<proteinExistence type="predicted"/>
<dbReference type="SUPFAM" id="SSF53041">
    <property type="entry name" value="Resolvase-like"/>
    <property type="match status" value="1"/>
</dbReference>
<keyword evidence="3" id="KW-1185">Reference proteome</keyword>
<dbReference type="InterPro" id="IPR036162">
    <property type="entry name" value="Resolvase-like_N_sf"/>
</dbReference>
<dbReference type="Pfam" id="PF02796">
    <property type="entry name" value="HTH_7"/>
    <property type="match status" value="1"/>
</dbReference>
<comment type="caution">
    <text evidence="2">The sequence shown here is derived from an EMBL/GenBank/DDBJ whole genome shotgun (WGS) entry which is preliminary data.</text>
</comment>
<dbReference type="GO" id="GO:0000150">
    <property type="term" value="F:DNA strand exchange activity"/>
    <property type="evidence" value="ECO:0007669"/>
    <property type="project" value="InterPro"/>
</dbReference>